<accession>A0A8J6Q1C3</accession>
<dbReference type="Proteomes" id="UP000621516">
    <property type="component" value="Unassembled WGS sequence"/>
</dbReference>
<gene>
    <name evidence="2" type="ORF">ICJ85_04170</name>
</gene>
<feature type="signal peptide" evidence="1">
    <location>
        <begin position="1"/>
        <end position="20"/>
    </location>
</feature>
<organism evidence="2 3">
    <name type="scientific">Aestuariibaculum marinum</name>
    <dbReference type="NCBI Taxonomy" id="2683592"/>
    <lineage>
        <taxon>Bacteria</taxon>
        <taxon>Pseudomonadati</taxon>
        <taxon>Bacteroidota</taxon>
        <taxon>Flavobacteriia</taxon>
        <taxon>Flavobacteriales</taxon>
        <taxon>Flavobacteriaceae</taxon>
    </lineage>
</organism>
<feature type="chain" id="PRO_5035165911" evidence="1">
    <location>
        <begin position="21"/>
        <end position="152"/>
    </location>
</feature>
<keyword evidence="1" id="KW-0732">Signal</keyword>
<dbReference type="RefSeq" id="WP_188222531.1">
    <property type="nucleotide sequence ID" value="NZ_JACVXD010000002.1"/>
</dbReference>
<protein>
    <submittedName>
        <fullName evidence="2">Uncharacterized protein</fullName>
    </submittedName>
</protein>
<name>A0A8J6Q1C3_9FLAO</name>
<keyword evidence="3" id="KW-1185">Reference proteome</keyword>
<reference evidence="2 3" key="1">
    <citation type="journal article" date="2018" name="J. Microbiol.">
        <title>Aestuariibaculum marinum sp. nov., a marine bacterium isolated from seawater in South Korea.</title>
        <authorList>
            <person name="Choi J."/>
            <person name="Lee D."/>
            <person name="Jang J.H."/>
            <person name="Cha S."/>
            <person name="Seo T."/>
        </authorList>
    </citation>
    <scope>NUCLEOTIDE SEQUENCE [LARGE SCALE GENOMIC DNA]</scope>
    <source>
        <strain evidence="2 3">IP7</strain>
    </source>
</reference>
<proteinExistence type="predicted"/>
<evidence type="ECO:0000256" key="1">
    <source>
        <dbReference type="SAM" id="SignalP"/>
    </source>
</evidence>
<dbReference type="EMBL" id="JACVXD010000002">
    <property type="protein sequence ID" value="MBD0823209.1"/>
    <property type="molecule type" value="Genomic_DNA"/>
</dbReference>
<dbReference type="AlphaFoldDB" id="A0A8J6Q1C3"/>
<evidence type="ECO:0000313" key="3">
    <source>
        <dbReference type="Proteomes" id="UP000621516"/>
    </source>
</evidence>
<comment type="caution">
    <text evidence="2">The sequence shown here is derived from an EMBL/GenBank/DDBJ whole genome shotgun (WGS) entry which is preliminary data.</text>
</comment>
<dbReference type="PROSITE" id="PS51257">
    <property type="entry name" value="PROKAR_LIPOPROTEIN"/>
    <property type="match status" value="1"/>
</dbReference>
<sequence length="152" mass="16889">MKISSLLLSLFILLSCNSDSDENGIDCSSITIVPPSILLKITNVTGDNLIENETFISNDITIEFNNDLYNNVVNQKVENLKNLINIPLYGFEIEREYKINLSETETDILNLNVSFQEGACGIKIATPNSATYNGNTVTIEDYNGNYLITVVK</sequence>
<evidence type="ECO:0000313" key="2">
    <source>
        <dbReference type="EMBL" id="MBD0823209.1"/>
    </source>
</evidence>